<keyword evidence="1" id="KW-0235">DNA replication</keyword>
<evidence type="ECO:0000256" key="1">
    <source>
        <dbReference type="RuleBase" id="RU365029"/>
    </source>
</evidence>
<dbReference type="GO" id="GO:0003887">
    <property type="term" value="F:DNA-directed DNA polymerase activity"/>
    <property type="evidence" value="ECO:0007669"/>
    <property type="project" value="UniProtKB-KW"/>
</dbReference>
<keyword evidence="1" id="KW-0548">Nucleotidyltransferase</keyword>
<keyword evidence="1" id="KW-0238">DNA-binding</keyword>
<keyword evidence="1" id="KW-0539">Nucleus</keyword>
<dbReference type="PANTHER" id="PTHR10670:SF0">
    <property type="entry name" value="DNA POLYMERASE EPSILON CATALYTIC SUBUNIT A"/>
    <property type="match status" value="1"/>
</dbReference>
<comment type="similarity">
    <text evidence="1">Belongs to the DNA polymerase type-B family.</text>
</comment>
<feature type="domain" description="DNA polymerase epsilon catalytic subunit A C-terminal" evidence="2">
    <location>
        <begin position="1"/>
        <end position="66"/>
    </location>
</feature>
<dbReference type="Pfam" id="PF08490">
    <property type="entry name" value="DUF1744"/>
    <property type="match status" value="1"/>
</dbReference>
<reference evidence="3" key="1">
    <citation type="submission" date="2016-06" db="UniProtKB">
        <authorList>
            <consortium name="WormBaseParasite"/>
        </authorList>
    </citation>
    <scope>IDENTIFICATION</scope>
</reference>
<dbReference type="GO" id="GO:0006287">
    <property type="term" value="P:base-excision repair, gap-filling"/>
    <property type="evidence" value="ECO:0007669"/>
    <property type="project" value="TreeGrafter"/>
</dbReference>
<dbReference type="GO" id="GO:0045004">
    <property type="term" value="P:DNA replication proofreading"/>
    <property type="evidence" value="ECO:0007669"/>
    <property type="project" value="TreeGrafter"/>
</dbReference>
<keyword evidence="1" id="KW-0863">Zinc-finger</keyword>
<accession>A0A183D4D3</accession>
<keyword evidence="1" id="KW-0004">4Fe-4S</keyword>
<evidence type="ECO:0000259" key="2">
    <source>
        <dbReference type="Pfam" id="PF08490"/>
    </source>
</evidence>
<keyword evidence="1" id="KW-0862">Zinc</keyword>
<keyword evidence="1" id="KW-0411">Iron-sulfur</keyword>
<dbReference type="GO" id="GO:0006297">
    <property type="term" value="P:nucleotide-excision repair, DNA gap filling"/>
    <property type="evidence" value="ECO:0007669"/>
    <property type="project" value="TreeGrafter"/>
</dbReference>
<dbReference type="InterPro" id="IPR029703">
    <property type="entry name" value="POL2"/>
</dbReference>
<name>A0A183D4D3_9BILA</name>
<evidence type="ECO:0000313" key="3">
    <source>
        <dbReference type="WBParaSite" id="GPUH_0000358001-mRNA-1"/>
    </source>
</evidence>
<dbReference type="GO" id="GO:0008270">
    <property type="term" value="F:zinc ion binding"/>
    <property type="evidence" value="ECO:0007669"/>
    <property type="project" value="UniProtKB-KW"/>
</dbReference>
<keyword evidence="1" id="KW-0479">Metal-binding</keyword>
<keyword evidence="1" id="KW-0239">DNA-directed DNA polymerase</keyword>
<dbReference type="WBParaSite" id="GPUH_0000358001-mRNA-1">
    <property type="protein sequence ID" value="GPUH_0000358001-mRNA-1"/>
    <property type="gene ID" value="GPUH_0000358001"/>
</dbReference>
<dbReference type="GO" id="GO:0008622">
    <property type="term" value="C:epsilon DNA polymerase complex"/>
    <property type="evidence" value="ECO:0007669"/>
    <property type="project" value="InterPro"/>
</dbReference>
<dbReference type="EC" id="2.7.7.7" evidence="1"/>
<protein>
    <recommendedName>
        <fullName evidence="1">DNA polymerase epsilon catalytic subunit</fullName>
        <ecNumber evidence="1">2.7.7.7</ecNumber>
    </recommendedName>
</protein>
<dbReference type="GO" id="GO:0051539">
    <property type="term" value="F:4 iron, 4 sulfur cluster binding"/>
    <property type="evidence" value="ECO:0007669"/>
    <property type="project" value="UniProtKB-KW"/>
</dbReference>
<sequence length="229" mass="25996">LGGRVLYASNSRLVMCTQRSDIVHAEAFVNSLRASLEQNPVFASLNIQAIKFWDVLLWVDANDYIGLNLSETEEDHELTVKLNTSKFIEERRYRELFEQILIGYLVLVARNVKTMGSVEEQKAYRSRLVNNEVSEQMFDILHSLPTETEPEDSLAAQKSVGLLVKAISHFIALDPAVSDSMRKLRYQLMCMMEADEATQEAEWQPLGLSYTLTQLFCSVCCQSSDLDVC</sequence>
<comment type="function">
    <text evidence="1">DNA polymerase II participates in chromosomal DNA replication.</text>
</comment>
<proteinExistence type="inferred from homology"/>
<dbReference type="GO" id="GO:0003677">
    <property type="term" value="F:DNA binding"/>
    <property type="evidence" value="ECO:0007669"/>
    <property type="project" value="UniProtKB-KW"/>
</dbReference>
<dbReference type="GO" id="GO:0008310">
    <property type="term" value="F:single-stranded DNA 3'-5' DNA exonuclease activity"/>
    <property type="evidence" value="ECO:0007669"/>
    <property type="project" value="TreeGrafter"/>
</dbReference>
<organism evidence="3">
    <name type="scientific">Gongylonema pulchrum</name>
    <dbReference type="NCBI Taxonomy" id="637853"/>
    <lineage>
        <taxon>Eukaryota</taxon>
        <taxon>Metazoa</taxon>
        <taxon>Ecdysozoa</taxon>
        <taxon>Nematoda</taxon>
        <taxon>Chromadorea</taxon>
        <taxon>Rhabditida</taxon>
        <taxon>Spirurina</taxon>
        <taxon>Spiruromorpha</taxon>
        <taxon>Spiruroidea</taxon>
        <taxon>Gongylonematidae</taxon>
        <taxon>Gongylonema</taxon>
    </lineage>
</organism>
<comment type="catalytic activity">
    <reaction evidence="1">
        <text>DNA(n) + a 2'-deoxyribonucleoside 5'-triphosphate = DNA(n+1) + diphosphate</text>
        <dbReference type="Rhea" id="RHEA:22508"/>
        <dbReference type="Rhea" id="RHEA-COMP:17339"/>
        <dbReference type="Rhea" id="RHEA-COMP:17340"/>
        <dbReference type="ChEBI" id="CHEBI:33019"/>
        <dbReference type="ChEBI" id="CHEBI:61560"/>
        <dbReference type="ChEBI" id="CHEBI:173112"/>
        <dbReference type="EC" id="2.7.7.7"/>
    </reaction>
</comment>
<dbReference type="GO" id="GO:0000278">
    <property type="term" value="P:mitotic cell cycle"/>
    <property type="evidence" value="ECO:0007669"/>
    <property type="project" value="TreeGrafter"/>
</dbReference>
<keyword evidence="1" id="KW-0808">Transferase</keyword>
<keyword evidence="1" id="KW-0408">Iron</keyword>
<dbReference type="GO" id="GO:0006272">
    <property type="term" value="P:leading strand elongation"/>
    <property type="evidence" value="ECO:0007669"/>
    <property type="project" value="TreeGrafter"/>
</dbReference>
<comment type="subcellular location">
    <subcellularLocation>
        <location evidence="1">Nucleus</location>
    </subcellularLocation>
</comment>
<comment type="cofactor">
    <cofactor evidence="1">
        <name>[4Fe-4S] cluster</name>
        <dbReference type="ChEBI" id="CHEBI:49883"/>
    </cofactor>
</comment>
<dbReference type="PANTHER" id="PTHR10670">
    <property type="entry name" value="DNA POLYMERASE EPSILON CATALYTIC SUBUNIT A"/>
    <property type="match status" value="1"/>
</dbReference>
<dbReference type="InterPro" id="IPR013697">
    <property type="entry name" value="DNA_pol_e_suA_C"/>
</dbReference>
<dbReference type="AlphaFoldDB" id="A0A183D4D3"/>